<dbReference type="VEuPathDB" id="TriTrypDB:Lsey_0173_0010"/>
<feature type="compositionally biased region" description="Low complexity" evidence="1">
    <location>
        <begin position="647"/>
        <end position="659"/>
    </location>
</feature>
<dbReference type="OMA" id="SCHQRTP"/>
<gene>
    <name evidence="2" type="ORF">ABL78_5273</name>
</gene>
<evidence type="ECO:0000256" key="1">
    <source>
        <dbReference type="SAM" id="MobiDB-lite"/>
    </source>
</evidence>
<feature type="compositionally biased region" description="Low complexity" evidence="1">
    <location>
        <begin position="308"/>
        <end position="319"/>
    </location>
</feature>
<organism evidence="2 3">
    <name type="scientific">Leptomonas seymouri</name>
    <dbReference type="NCBI Taxonomy" id="5684"/>
    <lineage>
        <taxon>Eukaryota</taxon>
        <taxon>Discoba</taxon>
        <taxon>Euglenozoa</taxon>
        <taxon>Kinetoplastea</taxon>
        <taxon>Metakinetoplastina</taxon>
        <taxon>Trypanosomatida</taxon>
        <taxon>Trypanosomatidae</taxon>
        <taxon>Leishmaniinae</taxon>
        <taxon>Leptomonas</taxon>
    </lineage>
</organism>
<feature type="compositionally biased region" description="Low complexity" evidence="1">
    <location>
        <begin position="387"/>
        <end position="411"/>
    </location>
</feature>
<feature type="region of interest" description="Disordered" evidence="1">
    <location>
        <begin position="55"/>
        <end position="96"/>
    </location>
</feature>
<keyword evidence="3" id="KW-1185">Reference proteome</keyword>
<feature type="region of interest" description="Disordered" evidence="1">
    <location>
        <begin position="646"/>
        <end position="700"/>
    </location>
</feature>
<proteinExistence type="predicted"/>
<evidence type="ECO:0000313" key="2">
    <source>
        <dbReference type="EMBL" id="KPI85652.1"/>
    </source>
</evidence>
<feature type="compositionally biased region" description="Basic and acidic residues" evidence="1">
    <location>
        <begin position="355"/>
        <end position="368"/>
    </location>
</feature>
<evidence type="ECO:0000313" key="3">
    <source>
        <dbReference type="Proteomes" id="UP000038009"/>
    </source>
</evidence>
<feature type="compositionally biased region" description="Acidic residues" evidence="1">
    <location>
        <begin position="70"/>
        <end position="89"/>
    </location>
</feature>
<dbReference type="EMBL" id="LJSK01000173">
    <property type="protein sequence ID" value="KPI85652.1"/>
    <property type="molecule type" value="Genomic_DNA"/>
</dbReference>
<dbReference type="OrthoDB" id="251018at2759"/>
<feature type="region of interest" description="Disordered" evidence="1">
    <location>
        <begin position="155"/>
        <end position="235"/>
    </location>
</feature>
<accession>A0A0N1HVE1</accession>
<protein>
    <submittedName>
        <fullName evidence="2">Uncharacterized protein</fullName>
    </submittedName>
</protein>
<feature type="compositionally biased region" description="Low complexity" evidence="1">
    <location>
        <begin position="790"/>
        <end position="810"/>
    </location>
</feature>
<feature type="compositionally biased region" description="Polar residues" evidence="1">
    <location>
        <begin position="198"/>
        <end position="226"/>
    </location>
</feature>
<sequence>MQKSPSAVPTAPAITIISSDGETFSLSADTVVHSHLLEGAVRKWAEVYQAQANPLADNGARGGRRGSLSGDDEDATTTDVTADDPEETPDERFIEGYYDETASDVTATSGMIEDSLHNINGRRAASATEGEEAELNRANVMRMVSVHVNEEGHELVGGGGAAVEGGRLDNGRRTPPYVERSGAFDEHDGEDSDRTASLFPSSHEGSLSSTATPTRIADNSNGEMSTSPPPAAVGDAAPHVISAFLQGASTSYASHTLKSTGAGNGSSCNGSFSGGLAAAVTGAGAGGARLTLMKSGLSMRSPANAAASPGSRSSHLSPSTLMDADQSTPSVLSEEEEDEEDVGHGGGVGQPKARAKADPRNLGDEGLNRAETPADDCVSPTSPSPSPATTAVVTSSAATTTTANGSASAVSRRVDPVDSALRSAKGPAGTDARSNNSEKGRPPSPPLRGQLNDRRHRSTVVQVCDAEEDIEDIVGSGGGSHPDNSNSGGCNLLTHPDQSVGAIAAAPNTPGSGGGYLSTSPAPGWRSPSSCHQRTPCMADEDDVGAMVSDDDEIPQATTREVEYGNSLAAQDPHTAMNVATATQGNNSSTHAIGAATVHRTEGASLSSRLAASDAAAPMTANPSSSLVYGDSIRITSSTIVFDLLQSSSSPNTSSTTPKSPRDVPGSPEMARAQRDLPSPLSAGGTAASGDRASADGHADATTAPVAAAAGNEATDVAAEQPPGPKLNIHSSTLMLCIKYMTHFAEAEAQAAAAATEKTRCHRHVHHHRYRRNSNHPSCQYIDECDRSSDGSTATSSVQSSSSSENSSDSTSDEAESSVGSNNPIASPVVIGIQPPDVEVTDADLKAYATPGGPTIIPVPLTAPLITRLSPWERTFLYLDILGAAETALTAALAIHEVCPNFDYGCPERFLGNPQVKYALMAPPPPPEGVHALVEVMSAAKQLQIDPLHALCAGWLADFMIRVSYGATDNFEAAHLIRQCLRVPSDWSRRETDCLKLENEWPANEDAA</sequence>
<comment type="caution">
    <text evidence="2">The sequence shown here is derived from an EMBL/GenBank/DDBJ whole genome shotgun (WGS) entry which is preliminary data.</text>
</comment>
<dbReference type="Proteomes" id="UP000038009">
    <property type="component" value="Unassembled WGS sequence"/>
</dbReference>
<name>A0A0N1HVE1_LEPSE</name>
<feature type="region of interest" description="Disordered" evidence="1">
    <location>
        <begin position="300"/>
        <end position="495"/>
    </location>
</feature>
<reference evidence="2 3" key="1">
    <citation type="journal article" date="2015" name="PLoS Pathog.">
        <title>Leptomonas seymouri: Adaptations to the Dixenous Life Cycle Analyzed by Genome Sequencing, Transcriptome Profiling and Co-infection with Leishmania donovani.</title>
        <authorList>
            <person name="Kraeva N."/>
            <person name="Butenko A."/>
            <person name="Hlavacova J."/>
            <person name="Kostygov A."/>
            <person name="Myskova J."/>
            <person name="Grybchuk D."/>
            <person name="Lestinova T."/>
            <person name="Votypka J."/>
            <person name="Volf P."/>
            <person name="Opperdoes F."/>
            <person name="Flegontov P."/>
            <person name="Lukes J."/>
            <person name="Yurchenko V."/>
        </authorList>
    </citation>
    <scope>NUCLEOTIDE SEQUENCE [LARGE SCALE GENOMIC DNA]</scope>
    <source>
        <strain evidence="2 3">ATCC 30220</strain>
    </source>
</reference>
<dbReference type="AlphaFoldDB" id="A0A0N1HVE1"/>
<feature type="region of interest" description="Disordered" evidence="1">
    <location>
        <begin position="786"/>
        <end position="830"/>
    </location>
</feature>